<gene>
    <name evidence="3" type="ORF">D7004_14200</name>
</gene>
<dbReference type="OrthoDB" id="865739at2"/>
<dbReference type="Pfam" id="PF21205">
    <property type="entry name" value="Rep3_C"/>
    <property type="match status" value="1"/>
</dbReference>
<evidence type="ECO:0000313" key="3">
    <source>
        <dbReference type="EMBL" id="RNL51667.1"/>
    </source>
</evidence>
<sequence length="374" mass="42942">MMEIPKLPKEETKALVSVKKTTKLTAKTRKVVVLPELQTYVIQPNRVTFTIFDGFSLTQLKAFSAIMLNLQEAVKLDMNSGDFKQLSLFNQFEQSIKFDLSLRDITKDPRAYTPIKEAISQISEINVKIPLKDDKGKGYHISTSLITALIPDEADYKSVISIKIERSIAEYLIQIPKGKKGAEQYTRYMLEVALSANSSYTIRIYQLISSWKSKGGFRMSYKEFRHLLAIKPDAYSKYSDFKKKVLMPAQADLFEKADCWFNCDVDGFKTMERNSEGQKELYLNFKIITPEFKETMLKQRASIVNLLSVHFAFKDSDLQKLAHILDNEDISSDVIIMKILKVSERIEESYKSAQPVKDKKAYALQSLLSNDWIK</sequence>
<dbReference type="InterPro" id="IPR036388">
    <property type="entry name" value="WH-like_DNA-bd_sf"/>
</dbReference>
<protein>
    <submittedName>
        <fullName evidence="3">RepB family plasmid replication initiator protein</fullName>
    </submittedName>
</protein>
<dbReference type="InterPro" id="IPR000525">
    <property type="entry name" value="Initiator_Rep_WH1"/>
</dbReference>
<dbReference type="GO" id="GO:0003887">
    <property type="term" value="F:DNA-directed DNA polymerase activity"/>
    <property type="evidence" value="ECO:0007669"/>
    <property type="project" value="InterPro"/>
</dbReference>
<name>A0A3N0BRR8_9SPHI</name>
<dbReference type="Gene3D" id="1.10.10.10">
    <property type="entry name" value="Winged helix-like DNA-binding domain superfamily/Winged helix DNA-binding domain"/>
    <property type="match status" value="2"/>
</dbReference>
<dbReference type="AlphaFoldDB" id="A0A3N0BRR8"/>
<organism evidence="3 4">
    <name type="scientific">Pedobacter jejuensis</name>
    <dbReference type="NCBI Taxonomy" id="1268550"/>
    <lineage>
        <taxon>Bacteria</taxon>
        <taxon>Pseudomonadati</taxon>
        <taxon>Bacteroidota</taxon>
        <taxon>Sphingobacteriia</taxon>
        <taxon>Sphingobacteriales</taxon>
        <taxon>Sphingobacteriaceae</taxon>
        <taxon>Pedobacter</taxon>
    </lineage>
</organism>
<evidence type="ECO:0000256" key="1">
    <source>
        <dbReference type="ARBA" id="ARBA00038283"/>
    </source>
</evidence>
<comment type="caution">
    <text evidence="3">The sequence shown here is derived from an EMBL/GenBank/DDBJ whole genome shotgun (WGS) entry which is preliminary data.</text>
</comment>
<proteinExistence type="inferred from homology"/>
<evidence type="ECO:0000313" key="4">
    <source>
        <dbReference type="Proteomes" id="UP000274046"/>
    </source>
</evidence>
<accession>A0A3N0BRR8</accession>
<dbReference type="EMBL" id="RBEE01000034">
    <property type="protein sequence ID" value="RNL51667.1"/>
    <property type="molecule type" value="Genomic_DNA"/>
</dbReference>
<dbReference type="InterPro" id="IPR036390">
    <property type="entry name" value="WH_DNA-bd_sf"/>
</dbReference>
<dbReference type="SUPFAM" id="SSF46785">
    <property type="entry name" value="Winged helix' DNA-binding domain"/>
    <property type="match status" value="1"/>
</dbReference>
<reference evidence="3 4" key="1">
    <citation type="submission" date="2018-10" db="EMBL/GenBank/DDBJ databases">
        <title>Genome sequencing of Pedobacter jejuensis TNB23.</title>
        <authorList>
            <person name="Cho Y.-J."/>
            <person name="Cho A."/>
            <person name="Kim O.-S."/>
        </authorList>
    </citation>
    <scope>NUCLEOTIDE SEQUENCE [LARGE SCALE GENOMIC DNA]</scope>
    <source>
        <strain evidence="3 4">TNB23</strain>
    </source>
</reference>
<evidence type="ECO:0000259" key="2">
    <source>
        <dbReference type="Pfam" id="PF01051"/>
    </source>
</evidence>
<dbReference type="GO" id="GO:0006270">
    <property type="term" value="P:DNA replication initiation"/>
    <property type="evidence" value="ECO:0007669"/>
    <property type="project" value="InterPro"/>
</dbReference>
<feature type="domain" description="Initiator Rep protein WH1" evidence="2">
    <location>
        <begin position="41"/>
        <end position="208"/>
    </location>
</feature>
<keyword evidence="4" id="KW-1185">Reference proteome</keyword>
<dbReference type="RefSeq" id="WP_123206520.1">
    <property type="nucleotide sequence ID" value="NZ_RBEE01000034.1"/>
</dbReference>
<dbReference type="Proteomes" id="UP000274046">
    <property type="component" value="Unassembled WGS sequence"/>
</dbReference>
<comment type="similarity">
    <text evidence="1">Belongs to the initiator RepB protein family.</text>
</comment>
<dbReference type="Pfam" id="PF01051">
    <property type="entry name" value="Rep3_N"/>
    <property type="match status" value="1"/>
</dbReference>